<dbReference type="Gene3D" id="3.30.565.10">
    <property type="entry name" value="Histidine kinase-like ATPase, C-terminal domain"/>
    <property type="match status" value="1"/>
</dbReference>
<comment type="catalytic activity">
    <reaction evidence="1">
        <text>ATP + protein L-histidine = ADP + protein N-phospho-L-histidine.</text>
        <dbReference type="EC" id="2.7.13.3"/>
    </reaction>
</comment>
<evidence type="ECO:0000313" key="13">
    <source>
        <dbReference type="EMBL" id="GAA4637147.1"/>
    </source>
</evidence>
<comment type="caution">
    <text evidence="13">The sequence shown here is derived from an EMBL/GenBank/DDBJ whole genome shotgun (WGS) entry which is preliminary data.</text>
</comment>
<keyword evidence="7" id="KW-0067">ATP-binding</keyword>
<dbReference type="Pfam" id="PF02518">
    <property type="entry name" value="HATPase_c"/>
    <property type="match status" value="1"/>
</dbReference>
<reference evidence="14" key="1">
    <citation type="journal article" date="2019" name="Int. J. Syst. Evol. Microbiol.">
        <title>The Global Catalogue of Microorganisms (GCM) 10K type strain sequencing project: providing services to taxonomists for standard genome sequencing and annotation.</title>
        <authorList>
            <consortium name="The Broad Institute Genomics Platform"/>
            <consortium name="The Broad Institute Genome Sequencing Center for Infectious Disease"/>
            <person name="Wu L."/>
            <person name="Ma J."/>
        </authorList>
    </citation>
    <scope>NUCLEOTIDE SEQUENCE [LARGE SCALE GENOMIC DNA]</scope>
    <source>
        <strain evidence="14">JCM 17939</strain>
    </source>
</reference>
<evidence type="ECO:0000256" key="5">
    <source>
        <dbReference type="ARBA" id="ARBA00022741"/>
    </source>
</evidence>
<feature type="domain" description="Histidine kinase/HSP90-like ATPase" evidence="12">
    <location>
        <begin position="398"/>
        <end position="498"/>
    </location>
</feature>
<feature type="transmembrane region" description="Helical" evidence="11">
    <location>
        <begin position="117"/>
        <end position="134"/>
    </location>
</feature>
<evidence type="ECO:0000256" key="3">
    <source>
        <dbReference type="ARBA" id="ARBA00022553"/>
    </source>
</evidence>
<feature type="coiled-coil region" evidence="9">
    <location>
        <begin position="249"/>
        <end position="283"/>
    </location>
</feature>
<evidence type="ECO:0000256" key="7">
    <source>
        <dbReference type="ARBA" id="ARBA00022840"/>
    </source>
</evidence>
<evidence type="ECO:0000256" key="4">
    <source>
        <dbReference type="ARBA" id="ARBA00022679"/>
    </source>
</evidence>
<dbReference type="InterPro" id="IPR050482">
    <property type="entry name" value="Sensor_HK_TwoCompSys"/>
</dbReference>
<evidence type="ECO:0000256" key="1">
    <source>
        <dbReference type="ARBA" id="ARBA00000085"/>
    </source>
</evidence>
<gene>
    <name evidence="13" type="ORF">GCM10023196_089770</name>
</gene>
<keyword evidence="3" id="KW-0597">Phosphoprotein</keyword>
<dbReference type="RefSeq" id="WP_345440106.1">
    <property type="nucleotide sequence ID" value="NZ_BAABHK010000019.1"/>
</dbReference>
<keyword evidence="4" id="KW-0808">Transferase</keyword>
<evidence type="ECO:0000313" key="14">
    <source>
        <dbReference type="Proteomes" id="UP001501442"/>
    </source>
</evidence>
<feature type="transmembrane region" description="Helical" evidence="11">
    <location>
        <begin position="208"/>
        <end position="227"/>
    </location>
</feature>
<keyword evidence="11" id="KW-0812">Transmembrane</keyword>
<evidence type="ECO:0000256" key="2">
    <source>
        <dbReference type="ARBA" id="ARBA00012438"/>
    </source>
</evidence>
<dbReference type="Pfam" id="PF07730">
    <property type="entry name" value="HisKA_3"/>
    <property type="match status" value="1"/>
</dbReference>
<keyword evidence="8" id="KW-0902">Two-component regulatory system</keyword>
<feature type="region of interest" description="Disordered" evidence="10">
    <location>
        <begin position="58"/>
        <end position="100"/>
    </location>
</feature>
<dbReference type="SMART" id="SM00387">
    <property type="entry name" value="HATPase_c"/>
    <property type="match status" value="1"/>
</dbReference>
<dbReference type="Gene3D" id="1.20.5.1930">
    <property type="match status" value="1"/>
</dbReference>
<proteinExistence type="predicted"/>
<keyword evidence="11" id="KW-0472">Membrane</keyword>
<feature type="transmembrane region" description="Helical" evidence="11">
    <location>
        <begin position="140"/>
        <end position="160"/>
    </location>
</feature>
<dbReference type="SUPFAM" id="SSF55874">
    <property type="entry name" value="ATPase domain of HSP90 chaperone/DNA topoisomerase II/histidine kinase"/>
    <property type="match status" value="1"/>
</dbReference>
<dbReference type="CDD" id="cd16917">
    <property type="entry name" value="HATPase_UhpB-NarQ-NarX-like"/>
    <property type="match status" value="1"/>
</dbReference>
<name>A0ABP8UQA2_9ACTN</name>
<dbReference type="PANTHER" id="PTHR24421:SF10">
    <property type="entry name" value="NITRATE_NITRITE SENSOR PROTEIN NARQ"/>
    <property type="match status" value="1"/>
</dbReference>
<feature type="compositionally biased region" description="Pro residues" evidence="10">
    <location>
        <begin position="60"/>
        <end position="73"/>
    </location>
</feature>
<dbReference type="EC" id="2.7.13.3" evidence="2"/>
<dbReference type="InterPro" id="IPR003594">
    <property type="entry name" value="HATPase_dom"/>
</dbReference>
<keyword evidence="9" id="KW-0175">Coiled coil</keyword>
<organism evidence="13 14">
    <name type="scientific">Actinoallomurus vinaceus</name>
    <dbReference type="NCBI Taxonomy" id="1080074"/>
    <lineage>
        <taxon>Bacteria</taxon>
        <taxon>Bacillati</taxon>
        <taxon>Actinomycetota</taxon>
        <taxon>Actinomycetes</taxon>
        <taxon>Streptosporangiales</taxon>
        <taxon>Thermomonosporaceae</taxon>
        <taxon>Actinoallomurus</taxon>
    </lineage>
</organism>
<keyword evidence="6 13" id="KW-0418">Kinase</keyword>
<feature type="transmembrane region" description="Helical" evidence="11">
    <location>
        <begin position="172"/>
        <end position="202"/>
    </location>
</feature>
<keyword evidence="11" id="KW-1133">Transmembrane helix</keyword>
<dbReference type="GO" id="GO:0016301">
    <property type="term" value="F:kinase activity"/>
    <property type="evidence" value="ECO:0007669"/>
    <property type="project" value="UniProtKB-KW"/>
</dbReference>
<dbReference type="InterPro" id="IPR011712">
    <property type="entry name" value="Sig_transdc_His_kin_sub3_dim/P"/>
</dbReference>
<dbReference type="Proteomes" id="UP001501442">
    <property type="component" value="Unassembled WGS sequence"/>
</dbReference>
<keyword evidence="5" id="KW-0547">Nucleotide-binding</keyword>
<evidence type="ECO:0000256" key="10">
    <source>
        <dbReference type="SAM" id="MobiDB-lite"/>
    </source>
</evidence>
<dbReference type="PANTHER" id="PTHR24421">
    <property type="entry name" value="NITRATE/NITRITE SENSOR PROTEIN NARX-RELATED"/>
    <property type="match status" value="1"/>
</dbReference>
<feature type="transmembrane region" description="Helical" evidence="11">
    <location>
        <begin position="20"/>
        <end position="42"/>
    </location>
</feature>
<evidence type="ECO:0000256" key="6">
    <source>
        <dbReference type="ARBA" id="ARBA00022777"/>
    </source>
</evidence>
<evidence type="ECO:0000256" key="11">
    <source>
        <dbReference type="SAM" id="Phobius"/>
    </source>
</evidence>
<evidence type="ECO:0000256" key="8">
    <source>
        <dbReference type="ARBA" id="ARBA00023012"/>
    </source>
</evidence>
<keyword evidence="14" id="KW-1185">Reference proteome</keyword>
<protein>
    <recommendedName>
        <fullName evidence="2">histidine kinase</fullName>
        <ecNumber evidence="2">2.7.13.3</ecNumber>
    </recommendedName>
</protein>
<dbReference type="EMBL" id="BAABHK010000019">
    <property type="protein sequence ID" value="GAA4637147.1"/>
    <property type="molecule type" value="Genomic_DNA"/>
</dbReference>
<feature type="compositionally biased region" description="Pro residues" evidence="10">
    <location>
        <begin position="83"/>
        <end position="100"/>
    </location>
</feature>
<evidence type="ECO:0000256" key="9">
    <source>
        <dbReference type="SAM" id="Coils"/>
    </source>
</evidence>
<dbReference type="InterPro" id="IPR036890">
    <property type="entry name" value="HATPase_C_sf"/>
</dbReference>
<evidence type="ECO:0000259" key="12">
    <source>
        <dbReference type="SMART" id="SM00387"/>
    </source>
</evidence>
<sequence>MTSDKPDFLHEAGPAAWRVAAQVVTAVGQVLLWILTGIGRLLRPITSRLVASLYGRSTPPATPPPYGGPPPYATPDGTLLQRQPPPNPAGPPPPAARQPRTPPVLRWVHAWRRFAESWAYGPVTGAILAVAALIELPLHHLQVVSLPGAFALAATLPLMFRRESLRPASAIVLGALAASLLSGQQVLMTTAFAGLYTLFLLAQQLPRPSTGVLGVCSVVGVGVVYLASSSLDDIPWLAGFTAVIAAIGLGDARRTVETAEASVDEERERSSETLTRLNVAEREQAILRERARIARELHDVVAHSVSMIAVQAETAPYTMRSLSPEAKKGFGEIAGAAREALEEMRRLLTVLRAEPGAEPEVTPQPRLDRLGELIDSHRGAGGEARLTVRGSARPLSTTVELSAYRIVQEALTNARRHAPGSRVDVELEYQGDRLAVRVSDDGATVPPTTTVNADGRTRVMGHGLVGMRERATMLGGRFAAGPRPEGGFAVQADLPVGKNRSS</sequence>
<accession>A0ABP8UQA2</accession>